<sequence length="141" mass="15892">MSKTDETSPEDAQESIYEAYVLDVRIVETANERGEPRYRFEAGTHRGREFEDPELATLYADVYFCTNGFEEAGTGDRGVPPEIVGAGRAVLASYFLTQPSIDQHWAASFFGVKPHRIREYTNWVRQNAEQIREGAADRGLA</sequence>
<dbReference type="AlphaFoldDB" id="A0A9E7R0E2"/>
<name>A0A9E7R0E2_9EURY</name>
<gene>
    <name evidence="1" type="ORF">N0B31_14650</name>
</gene>
<dbReference type="EMBL" id="CP104003">
    <property type="protein sequence ID" value="UWM53375.1"/>
    <property type="molecule type" value="Genomic_DNA"/>
</dbReference>
<proteinExistence type="predicted"/>
<dbReference type="Proteomes" id="UP001057580">
    <property type="component" value="Chromosome"/>
</dbReference>
<evidence type="ECO:0000313" key="1">
    <source>
        <dbReference type="EMBL" id="UWM53375.1"/>
    </source>
</evidence>
<evidence type="ECO:0000313" key="2">
    <source>
        <dbReference type="Proteomes" id="UP001057580"/>
    </source>
</evidence>
<dbReference type="RefSeq" id="WP_260592369.1">
    <property type="nucleotide sequence ID" value="NZ_CP104003.1"/>
</dbReference>
<organism evidence="1 2">
    <name type="scientific">Salinirubellus salinus</name>
    <dbReference type="NCBI Taxonomy" id="1364945"/>
    <lineage>
        <taxon>Archaea</taxon>
        <taxon>Methanobacteriati</taxon>
        <taxon>Methanobacteriota</taxon>
        <taxon>Stenosarchaea group</taxon>
        <taxon>Halobacteria</taxon>
        <taxon>Halobacteriales</taxon>
        <taxon>Natronomonadaceae</taxon>
        <taxon>Salinirubellus</taxon>
    </lineage>
</organism>
<keyword evidence="2" id="KW-1185">Reference proteome</keyword>
<protein>
    <submittedName>
        <fullName evidence="1">Uncharacterized protein</fullName>
    </submittedName>
</protein>
<dbReference type="KEGG" id="ssai:N0B31_14650"/>
<reference evidence="1" key="1">
    <citation type="submission" date="2022-09" db="EMBL/GenBank/DDBJ databases">
        <title>Diverse halophilic archaea isolated from saline environments.</title>
        <authorList>
            <person name="Cui H.-L."/>
        </authorList>
    </citation>
    <scope>NUCLEOTIDE SEQUENCE</scope>
    <source>
        <strain evidence="1">ZS-35-S2</strain>
    </source>
</reference>
<accession>A0A9E7R0E2</accession>
<dbReference type="GeneID" id="74943686"/>